<protein>
    <submittedName>
        <fullName evidence="2">Uncharacterized protein</fullName>
    </submittedName>
</protein>
<evidence type="ECO:0000313" key="2">
    <source>
        <dbReference type="EMBL" id="KAK0467399.1"/>
    </source>
</evidence>
<feature type="region of interest" description="Disordered" evidence="1">
    <location>
        <begin position="89"/>
        <end position="183"/>
    </location>
</feature>
<feature type="compositionally biased region" description="Basic and acidic residues" evidence="1">
    <location>
        <begin position="151"/>
        <end position="183"/>
    </location>
</feature>
<accession>A0AA39TZC2</accession>
<proteinExistence type="predicted"/>
<feature type="compositionally biased region" description="Basic and acidic residues" evidence="1">
    <location>
        <begin position="105"/>
        <end position="124"/>
    </location>
</feature>
<gene>
    <name evidence="2" type="ORF">IW261DRAFT_1574242</name>
</gene>
<organism evidence="2 3">
    <name type="scientific">Armillaria novae-zelandiae</name>
    <dbReference type="NCBI Taxonomy" id="153914"/>
    <lineage>
        <taxon>Eukaryota</taxon>
        <taxon>Fungi</taxon>
        <taxon>Dikarya</taxon>
        <taxon>Basidiomycota</taxon>
        <taxon>Agaricomycotina</taxon>
        <taxon>Agaricomycetes</taxon>
        <taxon>Agaricomycetidae</taxon>
        <taxon>Agaricales</taxon>
        <taxon>Marasmiineae</taxon>
        <taxon>Physalacriaceae</taxon>
        <taxon>Armillaria</taxon>
    </lineage>
</organism>
<sequence length="183" mass="20572">MSAAVEAMQKRAQERVKKLQELKLKKEAEAVVKQVEEERLAREAGERWLAAEKMAADKKREEAVATEAEQTRLMELATRQAMEAVEVAAKAAEGDDDEETVENAGNEKEKAREELHWKRAEKGKVKATRAVESSKKRKRLTLSVIEDSEDERIAGPSEERPTKKVKGKSVECGEFHSTDQCGH</sequence>
<comment type="caution">
    <text evidence="2">The sequence shown here is derived from an EMBL/GenBank/DDBJ whole genome shotgun (WGS) entry which is preliminary data.</text>
</comment>
<evidence type="ECO:0000313" key="3">
    <source>
        <dbReference type="Proteomes" id="UP001175227"/>
    </source>
</evidence>
<dbReference type="EMBL" id="JAUEPR010000078">
    <property type="protein sequence ID" value="KAK0467399.1"/>
    <property type="molecule type" value="Genomic_DNA"/>
</dbReference>
<keyword evidence="3" id="KW-1185">Reference proteome</keyword>
<dbReference type="Proteomes" id="UP001175227">
    <property type="component" value="Unassembled WGS sequence"/>
</dbReference>
<name>A0AA39TZC2_9AGAR</name>
<dbReference type="AlphaFoldDB" id="A0AA39TZC2"/>
<reference evidence="2" key="1">
    <citation type="submission" date="2023-06" db="EMBL/GenBank/DDBJ databases">
        <authorList>
            <consortium name="Lawrence Berkeley National Laboratory"/>
            <person name="Ahrendt S."/>
            <person name="Sahu N."/>
            <person name="Indic B."/>
            <person name="Wong-Bajracharya J."/>
            <person name="Merenyi Z."/>
            <person name="Ke H.-M."/>
            <person name="Monk M."/>
            <person name="Kocsube S."/>
            <person name="Drula E."/>
            <person name="Lipzen A."/>
            <person name="Balint B."/>
            <person name="Henrissat B."/>
            <person name="Andreopoulos B."/>
            <person name="Martin F.M."/>
            <person name="Harder C.B."/>
            <person name="Rigling D."/>
            <person name="Ford K.L."/>
            <person name="Foster G.D."/>
            <person name="Pangilinan J."/>
            <person name="Papanicolaou A."/>
            <person name="Barry K."/>
            <person name="LaButti K."/>
            <person name="Viragh M."/>
            <person name="Koriabine M."/>
            <person name="Yan M."/>
            <person name="Riley R."/>
            <person name="Champramary S."/>
            <person name="Plett K.L."/>
            <person name="Tsai I.J."/>
            <person name="Slot J."/>
            <person name="Sipos G."/>
            <person name="Plett J."/>
            <person name="Nagy L.G."/>
            <person name="Grigoriev I.V."/>
        </authorList>
    </citation>
    <scope>NUCLEOTIDE SEQUENCE</scope>
    <source>
        <strain evidence="2">ICMP 16352</strain>
    </source>
</reference>
<evidence type="ECO:0000256" key="1">
    <source>
        <dbReference type="SAM" id="MobiDB-lite"/>
    </source>
</evidence>